<sequence>MHAAEQISNSERPSAVAAKHPHATGRPATGGCTAGREGGPGRPALRGNRKGGYVGSSILADMGQSPRDPARLVRGSFPSSRSLGDWGERGQGLGLQPP</sequence>
<evidence type="ECO:0000256" key="1">
    <source>
        <dbReference type="SAM" id="MobiDB-lite"/>
    </source>
</evidence>
<feature type="region of interest" description="Disordered" evidence="1">
    <location>
        <begin position="1"/>
        <end position="98"/>
    </location>
</feature>
<protein>
    <submittedName>
        <fullName evidence="2">Uncharacterized protein</fullName>
    </submittedName>
</protein>
<keyword evidence="3" id="KW-1185">Reference proteome</keyword>
<feature type="compositionally biased region" description="Gly residues" evidence="1">
    <location>
        <begin position="89"/>
        <end position="98"/>
    </location>
</feature>
<evidence type="ECO:0000313" key="3">
    <source>
        <dbReference type="Proteomes" id="UP001586593"/>
    </source>
</evidence>
<accession>A0ABR3V9H8</accession>
<dbReference type="Proteomes" id="UP001586593">
    <property type="component" value="Unassembled WGS sequence"/>
</dbReference>
<gene>
    <name evidence="2" type="ORF">VTK73DRAFT_4345</name>
</gene>
<reference evidence="2 3" key="1">
    <citation type="journal article" date="2024" name="Commun. Biol.">
        <title>Comparative genomic analysis of thermophilic fungi reveals convergent evolutionary adaptations and gene losses.</title>
        <authorList>
            <person name="Steindorff A.S."/>
            <person name="Aguilar-Pontes M.V."/>
            <person name="Robinson A.J."/>
            <person name="Andreopoulos B."/>
            <person name="LaButti K."/>
            <person name="Kuo A."/>
            <person name="Mondo S."/>
            <person name="Riley R."/>
            <person name="Otillar R."/>
            <person name="Haridas S."/>
            <person name="Lipzen A."/>
            <person name="Grimwood J."/>
            <person name="Schmutz J."/>
            <person name="Clum A."/>
            <person name="Reid I.D."/>
            <person name="Moisan M.C."/>
            <person name="Butler G."/>
            <person name="Nguyen T.T.M."/>
            <person name="Dewar K."/>
            <person name="Conant G."/>
            <person name="Drula E."/>
            <person name="Henrissat B."/>
            <person name="Hansel C."/>
            <person name="Singer S."/>
            <person name="Hutchinson M.I."/>
            <person name="de Vries R.P."/>
            <person name="Natvig D.O."/>
            <person name="Powell A.J."/>
            <person name="Tsang A."/>
            <person name="Grigoriev I.V."/>
        </authorList>
    </citation>
    <scope>NUCLEOTIDE SEQUENCE [LARGE SCALE GENOMIC DNA]</scope>
    <source>
        <strain evidence="2 3">ATCC 24622</strain>
    </source>
</reference>
<proteinExistence type="predicted"/>
<evidence type="ECO:0000313" key="2">
    <source>
        <dbReference type="EMBL" id="KAL1838384.1"/>
    </source>
</evidence>
<feature type="compositionally biased region" description="Gly residues" evidence="1">
    <location>
        <begin position="32"/>
        <end position="41"/>
    </location>
</feature>
<dbReference type="EMBL" id="JAZHXJ010002483">
    <property type="protein sequence ID" value="KAL1838384.1"/>
    <property type="molecule type" value="Genomic_DNA"/>
</dbReference>
<name>A0ABR3V9H8_9PEZI</name>
<organism evidence="2 3">
    <name type="scientific">Phialemonium thermophilum</name>
    <dbReference type="NCBI Taxonomy" id="223376"/>
    <lineage>
        <taxon>Eukaryota</taxon>
        <taxon>Fungi</taxon>
        <taxon>Dikarya</taxon>
        <taxon>Ascomycota</taxon>
        <taxon>Pezizomycotina</taxon>
        <taxon>Sordariomycetes</taxon>
        <taxon>Sordariomycetidae</taxon>
        <taxon>Cephalothecales</taxon>
        <taxon>Cephalothecaceae</taxon>
        <taxon>Phialemonium</taxon>
    </lineage>
</organism>
<feature type="compositionally biased region" description="Polar residues" evidence="1">
    <location>
        <begin position="1"/>
        <end position="12"/>
    </location>
</feature>
<comment type="caution">
    <text evidence="2">The sequence shown here is derived from an EMBL/GenBank/DDBJ whole genome shotgun (WGS) entry which is preliminary data.</text>
</comment>